<protein>
    <submittedName>
        <fullName evidence="5">Glucan 1,3-beta-glucosidase</fullName>
    </submittedName>
</protein>
<dbReference type="PROSITE" id="PS52006">
    <property type="entry name" value="GH64"/>
    <property type="match status" value="1"/>
</dbReference>
<dbReference type="CDD" id="cd09216">
    <property type="entry name" value="GH64-LPHase-like"/>
    <property type="match status" value="1"/>
</dbReference>
<dbReference type="SMART" id="SM00458">
    <property type="entry name" value="RICIN"/>
    <property type="match status" value="1"/>
</dbReference>
<dbReference type="InterPro" id="IPR042517">
    <property type="entry name" value="Glyco_hydro_64_N_2"/>
</dbReference>
<dbReference type="PROSITE" id="PS51318">
    <property type="entry name" value="TAT"/>
    <property type="match status" value="1"/>
</dbReference>
<dbReference type="Pfam" id="PF16483">
    <property type="entry name" value="Glyco_hydro_64"/>
    <property type="match status" value="1"/>
</dbReference>
<feature type="domain" description="GH64" evidence="4">
    <location>
        <begin position="37"/>
        <end position="395"/>
    </location>
</feature>
<dbReference type="Gene3D" id="3.30.920.50">
    <property type="entry name" value="Beta-1,3-glucanase, C-terminal domain"/>
    <property type="match status" value="1"/>
</dbReference>
<dbReference type="SUPFAM" id="SSF50370">
    <property type="entry name" value="Ricin B-like lectins"/>
    <property type="match status" value="1"/>
</dbReference>
<keyword evidence="1" id="KW-0326">Glycosidase</keyword>
<feature type="signal peptide" evidence="3">
    <location>
        <begin position="1"/>
        <end position="29"/>
    </location>
</feature>
<dbReference type="EMBL" id="WMKA01000058">
    <property type="protein sequence ID" value="MTG90670.1"/>
    <property type="molecule type" value="Genomic_DNA"/>
</dbReference>
<feature type="chain" id="PRO_5038819209" evidence="3">
    <location>
        <begin position="30"/>
        <end position="550"/>
    </location>
</feature>
<gene>
    <name evidence="5" type="ORF">GJV82_17275</name>
</gene>
<reference evidence="5 6" key="1">
    <citation type="submission" date="2019-11" db="EMBL/GenBank/DDBJ databases">
        <title>Cellulosimicrobium composti sp. nov. isolated from a compost.</title>
        <authorList>
            <person name="Yang Y."/>
        </authorList>
    </citation>
    <scope>NUCLEOTIDE SEQUENCE [LARGE SCALE GENOMIC DNA]</scope>
    <source>
        <strain evidence="5 6">BIT-GX5</strain>
    </source>
</reference>
<dbReference type="InterPro" id="IPR035992">
    <property type="entry name" value="Ricin_B-like_lectins"/>
</dbReference>
<dbReference type="Gene3D" id="2.80.10.50">
    <property type="match status" value="2"/>
</dbReference>
<dbReference type="CDD" id="cd23451">
    <property type="entry name" value="beta-trefoil_Ricin_laminarinase"/>
    <property type="match status" value="1"/>
</dbReference>
<dbReference type="Gene3D" id="2.60.110.10">
    <property type="entry name" value="Thaumatin"/>
    <property type="match status" value="1"/>
</dbReference>
<comment type="similarity">
    <text evidence="1">Belongs to the glycosyl hydrolase 64 family.</text>
</comment>
<evidence type="ECO:0000259" key="4">
    <source>
        <dbReference type="PROSITE" id="PS52006"/>
    </source>
</evidence>
<dbReference type="PANTHER" id="PTHR38165:SF1">
    <property type="entry name" value="GLUCANASE B"/>
    <property type="match status" value="1"/>
</dbReference>
<evidence type="ECO:0000313" key="5">
    <source>
        <dbReference type="EMBL" id="MTG90670.1"/>
    </source>
</evidence>
<dbReference type="InterPro" id="IPR000772">
    <property type="entry name" value="Ricin_B_lectin"/>
</dbReference>
<keyword evidence="1" id="KW-0378">Hydrolase</keyword>
<dbReference type="PANTHER" id="PTHR38165">
    <property type="match status" value="1"/>
</dbReference>
<dbReference type="GO" id="GO:0016798">
    <property type="term" value="F:hydrolase activity, acting on glycosyl bonds"/>
    <property type="evidence" value="ECO:0007669"/>
    <property type="project" value="UniProtKB-KW"/>
</dbReference>
<dbReference type="Pfam" id="PF00652">
    <property type="entry name" value="Ricin_B_lectin"/>
    <property type="match status" value="1"/>
</dbReference>
<evidence type="ECO:0000313" key="6">
    <source>
        <dbReference type="Proteomes" id="UP000440668"/>
    </source>
</evidence>
<proteinExistence type="inferred from homology"/>
<keyword evidence="3" id="KW-0732">Signal</keyword>
<accession>A0A6N7ZMU4</accession>
<dbReference type="InterPro" id="IPR037398">
    <property type="entry name" value="Glyco_hydro_64_fam"/>
</dbReference>
<feature type="active site" description="Proton donor" evidence="1">
    <location>
        <position position="152"/>
    </location>
</feature>
<organism evidence="5 6">
    <name type="scientific">Cellulosimicrobium composti</name>
    <dbReference type="NCBI Taxonomy" id="2672572"/>
    <lineage>
        <taxon>Bacteria</taxon>
        <taxon>Bacillati</taxon>
        <taxon>Actinomycetota</taxon>
        <taxon>Actinomycetes</taxon>
        <taxon>Micrococcales</taxon>
        <taxon>Promicromonosporaceae</taxon>
        <taxon>Cellulosimicrobium</taxon>
    </lineage>
</organism>
<name>A0A6N7ZMU4_9MICO</name>
<sequence>MTHDRRRRSRRAWAAVVAAVLAVTGAAVGAAPASAVPATIPLTITNDSGRGPIYLYVLGERDGVAGWADAGGTFHSWPGGVGPVPVPAPDASIAGPGPGQSVTIRLPKLSGRVYYSYGQKMSFQIVLDGKLVQPAVQNDSDPNRDILFNWTEYTLNDDGLWINSTQVDHWSAPYQVGVQRADGHVLSTGMLKPDGYQAFYTALESAGWGGLIQRAPDGSVLRALNPSHGIDVGRISSAAIDSYVTDVWNSYRTRDMVITPFSHEPGTQFRGRVDGDWFRFRNGSGQEVAAFTKPDASSVYGCHQDLQAPNDHVVGPIARTLCAALIRTTALTNPNQPDASSAGFYQDPRTDVYAKLAHQQMANGRAYAFAFDDVGAHESLVHDGDPQAAFIRLDPFTGTATPIGDGGTTQEPNEPDPGTGLPTGTGTIRVDGTLCLDVPWADPRDGNQVQLATCSGNAAQQWTRGSDGTVRALGKCLDVAGSGTADGTVVWIYTCNGTGAQQWVYDDGTKALRNPQSGKCLDAQGGAPLHDGQKVQLWTCNQTAAQRWTL</sequence>
<dbReference type="RefSeq" id="WP_155100081.1">
    <property type="nucleotide sequence ID" value="NZ_WMKA01000058.1"/>
</dbReference>
<dbReference type="Proteomes" id="UP000440668">
    <property type="component" value="Unassembled WGS sequence"/>
</dbReference>
<feature type="active site" description="Proton acceptor" evidence="1">
    <location>
        <position position="168"/>
    </location>
</feature>
<feature type="region of interest" description="Disordered" evidence="2">
    <location>
        <begin position="400"/>
        <end position="424"/>
    </location>
</feature>
<comment type="caution">
    <text evidence="5">The sequence shown here is derived from an EMBL/GenBank/DDBJ whole genome shotgun (WGS) entry which is preliminary data.</text>
</comment>
<evidence type="ECO:0000256" key="1">
    <source>
        <dbReference type="PROSITE-ProRule" id="PRU01350"/>
    </source>
</evidence>
<dbReference type="InterPro" id="IPR032477">
    <property type="entry name" value="Glyco_hydro_64"/>
</dbReference>
<dbReference type="AlphaFoldDB" id="A0A6N7ZMU4"/>
<dbReference type="PROSITE" id="PS50231">
    <property type="entry name" value="RICIN_B_LECTIN"/>
    <property type="match status" value="1"/>
</dbReference>
<dbReference type="InterPro" id="IPR006311">
    <property type="entry name" value="TAT_signal"/>
</dbReference>
<dbReference type="GO" id="GO:0030246">
    <property type="term" value="F:carbohydrate binding"/>
    <property type="evidence" value="ECO:0007669"/>
    <property type="project" value="UniProtKB-UniRule"/>
</dbReference>
<dbReference type="InterPro" id="IPR037176">
    <property type="entry name" value="Osmotin/thaumatin-like_sf"/>
</dbReference>
<evidence type="ECO:0000256" key="3">
    <source>
        <dbReference type="SAM" id="SignalP"/>
    </source>
</evidence>
<evidence type="ECO:0000256" key="2">
    <source>
        <dbReference type="SAM" id="MobiDB-lite"/>
    </source>
</evidence>